<organism evidence="1 2">
    <name type="scientific">Caulobacter hibisci</name>
    <dbReference type="NCBI Taxonomy" id="2035993"/>
    <lineage>
        <taxon>Bacteria</taxon>
        <taxon>Pseudomonadati</taxon>
        <taxon>Pseudomonadota</taxon>
        <taxon>Alphaproteobacteria</taxon>
        <taxon>Caulobacterales</taxon>
        <taxon>Caulobacteraceae</taxon>
        <taxon>Caulobacter</taxon>
    </lineage>
</organism>
<evidence type="ECO:0000313" key="2">
    <source>
        <dbReference type="Proteomes" id="UP000639859"/>
    </source>
</evidence>
<dbReference type="Gene3D" id="1.10.260.40">
    <property type="entry name" value="lambda repressor-like DNA-binding domains"/>
    <property type="match status" value="1"/>
</dbReference>
<reference evidence="1 2" key="1">
    <citation type="submission" date="2020-11" db="EMBL/GenBank/DDBJ databases">
        <title>genome sequence of strain KACC 18849.</title>
        <authorList>
            <person name="Gao J."/>
            <person name="Zhang X."/>
        </authorList>
    </citation>
    <scope>NUCLEOTIDE SEQUENCE [LARGE SCALE GENOMIC DNA]</scope>
    <source>
        <strain evidence="1 2">KACC 18849</strain>
    </source>
</reference>
<keyword evidence="2" id="KW-1185">Reference proteome</keyword>
<dbReference type="SUPFAM" id="SSF47413">
    <property type="entry name" value="lambda repressor-like DNA-binding domains"/>
    <property type="match status" value="1"/>
</dbReference>
<gene>
    <name evidence="1" type="ORF">I4Q42_14490</name>
</gene>
<protein>
    <submittedName>
        <fullName evidence="1">Transcriptional regulator</fullName>
    </submittedName>
</protein>
<dbReference type="InterPro" id="IPR010982">
    <property type="entry name" value="Lambda_DNA-bd_dom_sf"/>
</dbReference>
<evidence type="ECO:0000313" key="1">
    <source>
        <dbReference type="EMBL" id="MBI1684878.1"/>
    </source>
</evidence>
<comment type="caution">
    <text evidence="1">The sequence shown here is derived from an EMBL/GenBank/DDBJ whole genome shotgun (WGS) entry which is preliminary data.</text>
</comment>
<dbReference type="Proteomes" id="UP000639859">
    <property type="component" value="Unassembled WGS sequence"/>
</dbReference>
<accession>A0ABS0SZ21</accession>
<dbReference type="EMBL" id="JADWOX010000009">
    <property type="protein sequence ID" value="MBI1684878.1"/>
    <property type="molecule type" value="Genomic_DNA"/>
</dbReference>
<proteinExistence type="predicted"/>
<name>A0ABS0SZ21_9CAUL</name>
<sequence>MTAGQIRAARGLIDWSGPNLAEASGISLHTIRRMETMGPERSTAANVQAVKRALEEAGIVFQGENDEFGAGVRLRK</sequence>